<evidence type="ECO:0008006" key="10">
    <source>
        <dbReference type="Google" id="ProtNLM"/>
    </source>
</evidence>
<sequence>MKPTAQLCGRLRFTTKQVARGFYRGNRTGSKGAHTGFGGYVIDWRKTSHYNVPDMEGFSLTPFVTLEMEPTSRVREHPDGTLYTPEKVDALQFLRDWKRLNTEEYDRYWDWQEAEETKRIQEEEALRTSTNAQEDFYPEEKQPESKTP</sequence>
<comment type="subcellular location">
    <subcellularLocation>
        <location evidence="1">Mitochondrion</location>
    </subcellularLocation>
</comment>
<organism evidence="8 9">
    <name type="scientific">Exophiala sideris</name>
    <dbReference type="NCBI Taxonomy" id="1016849"/>
    <lineage>
        <taxon>Eukaryota</taxon>
        <taxon>Fungi</taxon>
        <taxon>Dikarya</taxon>
        <taxon>Ascomycota</taxon>
        <taxon>Pezizomycotina</taxon>
        <taxon>Eurotiomycetes</taxon>
        <taxon>Chaetothyriomycetidae</taxon>
        <taxon>Chaetothyriales</taxon>
        <taxon>Herpotrichiellaceae</taxon>
        <taxon>Exophiala</taxon>
    </lineage>
</organism>
<protein>
    <recommendedName>
        <fullName evidence="10">Ribosomal protein L27</fullName>
    </recommendedName>
</protein>
<evidence type="ECO:0000256" key="4">
    <source>
        <dbReference type="ARBA" id="ARBA00022980"/>
    </source>
</evidence>
<feature type="region of interest" description="Disordered" evidence="7">
    <location>
        <begin position="120"/>
        <end position="148"/>
    </location>
</feature>
<dbReference type="PANTHER" id="PTHR21338:SF0">
    <property type="entry name" value="LARGE RIBOSOMAL SUBUNIT PROTEIN ML41"/>
    <property type="match status" value="1"/>
</dbReference>
<keyword evidence="3" id="KW-0809">Transit peptide</keyword>
<evidence type="ECO:0000256" key="6">
    <source>
        <dbReference type="ARBA" id="ARBA00023274"/>
    </source>
</evidence>
<dbReference type="GO" id="GO:0003735">
    <property type="term" value="F:structural constituent of ribosome"/>
    <property type="evidence" value="ECO:0007669"/>
    <property type="project" value="InterPro"/>
</dbReference>
<dbReference type="OrthoDB" id="408933at2759"/>
<dbReference type="Pfam" id="PF09809">
    <property type="entry name" value="MRP-L27"/>
    <property type="match status" value="1"/>
</dbReference>
<accession>A0A0D1W3P4</accession>
<dbReference type="STRING" id="1016849.A0A0D1W3P4"/>
<dbReference type="EMBL" id="KN846952">
    <property type="protein sequence ID" value="KIV83390.1"/>
    <property type="molecule type" value="Genomic_DNA"/>
</dbReference>
<dbReference type="Proteomes" id="UP000053599">
    <property type="component" value="Unassembled WGS sequence"/>
</dbReference>
<dbReference type="GO" id="GO:0006412">
    <property type="term" value="P:translation"/>
    <property type="evidence" value="ECO:0007669"/>
    <property type="project" value="TreeGrafter"/>
</dbReference>
<keyword evidence="6" id="KW-0687">Ribonucleoprotein</keyword>
<dbReference type="PANTHER" id="PTHR21338">
    <property type="entry name" value="MITOCHONDRIAL RIBOSOMAL PROTEIN L41"/>
    <property type="match status" value="1"/>
</dbReference>
<name>A0A0D1W3P4_9EURO</name>
<dbReference type="HOGENOM" id="CLU_131055_1_0_1"/>
<proteinExistence type="inferred from homology"/>
<comment type="similarity">
    <text evidence="2">Belongs to the mitochondrion-specific ribosomal protein mL41 family.</text>
</comment>
<evidence type="ECO:0000256" key="7">
    <source>
        <dbReference type="SAM" id="MobiDB-lite"/>
    </source>
</evidence>
<dbReference type="InterPro" id="IPR019189">
    <property type="entry name" value="Ribosomal_mL41"/>
</dbReference>
<dbReference type="GO" id="GO:0005762">
    <property type="term" value="C:mitochondrial large ribosomal subunit"/>
    <property type="evidence" value="ECO:0007669"/>
    <property type="project" value="InterPro"/>
</dbReference>
<evidence type="ECO:0000313" key="8">
    <source>
        <dbReference type="EMBL" id="KIV83390.1"/>
    </source>
</evidence>
<evidence type="ECO:0000256" key="5">
    <source>
        <dbReference type="ARBA" id="ARBA00023128"/>
    </source>
</evidence>
<gene>
    <name evidence="8" type="ORF">PV11_05421</name>
</gene>
<evidence type="ECO:0000256" key="2">
    <source>
        <dbReference type="ARBA" id="ARBA00010152"/>
    </source>
</evidence>
<reference evidence="8 9" key="1">
    <citation type="submission" date="2015-01" db="EMBL/GenBank/DDBJ databases">
        <title>The Genome Sequence of Exophiala sideris CBS121828.</title>
        <authorList>
            <consortium name="The Broad Institute Genomics Platform"/>
            <person name="Cuomo C."/>
            <person name="de Hoog S."/>
            <person name="Gorbushina A."/>
            <person name="Stielow B."/>
            <person name="Teixiera M."/>
            <person name="Abouelleil A."/>
            <person name="Chapman S.B."/>
            <person name="Priest M."/>
            <person name="Young S.K."/>
            <person name="Wortman J."/>
            <person name="Nusbaum C."/>
            <person name="Birren B."/>
        </authorList>
    </citation>
    <scope>NUCLEOTIDE SEQUENCE [LARGE SCALE GENOMIC DNA]</scope>
    <source>
        <strain evidence="8 9">CBS 121828</strain>
    </source>
</reference>
<evidence type="ECO:0000313" key="9">
    <source>
        <dbReference type="Proteomes" id="UP000053599"/>
    </source>
</evidence>
<keyword evidence="4" id="KW-0689">Ribosomal protein</keyword>
<evidence type="ECO:0000256" key="1">
    <source>
        <dbReference type="ARBA" id="ARBA00004173"/>
    </source>
</evidence>
<evidence type="ECO:0000256" key="3">
    <source>
        <dbReference type="ARBA" id="ARBA00022946"/>
    </source>
</evidence>
<keyword evidence="5" id="KW-0496">Mitochondrion</keyword>
<feature type="compositionally biased region" description="Basic and acidic residues" evidence="7">
    <location>
        <begin position="138"/>
        <end position="148"/>
    </location>
</feature>
<dbReference type="AlphaFoldDB" id="A0A0D1W3P4"/>